<dbReference type="SUPFAM" id="SSF52540">
    <property type="entry name" value="P-loop containing nucleoside triphosphate hydrolases"/>
    <property type="match status" value="1"/>
</dbReference>
<dbReference type="EMBL" id="BNAT01000026">
    <property type="protein sequence ID" value="GHE42865.1"/>
    <property type="molecule type" value="Genomic_DNA"/>
</dbReference>
<dbReference type="PANTHER" id="PTHR47691:SF3">
    <property type="entry name" value="HTH-TYPE TRANSCRIPTIONAL REGULATOR RV0890C-RELATED"/>
    <property type="match status" value="1"/>
</dbReference>
<dbReference type="SMART" id="SM00028">
    <property type="entry name" value="TPR"/>
    <property type="match status" value="5"/>
</dbReference>
<dbReference type="AlphaFoldDB" id="A0A918ZB48"/>
<reference evidence="2" key="1">
    <citation type="journal article" date="2014" name="Int. J. Syst. Evol. Microbiol.">
        <title>Complete genome sequence of Corynebacterium casei LMG S-19264T (=DSM 44701T), isolated from a smear-ripened cheese.</title>
        <authorList>
            <consortium name="US DOE Joint Genome Institute (JGI-PGF)"/>
            <person name="Walter F."/>
            <person name="Albersmeier A."/>
            <person name="Kalinowski J."/>
            <person name="Ruckert C."/>
        </authorList>
    </citation>
    <scope>NUCLEOTIDE SEQUENCE</scope>
    <source>
        <strain evidence="2">CGMCC 4.7403</strain>
    </source>
</reference>
<evidence type="ECO:0000313" key="2">
    <source>
        <dbReference type="EMBL" id="GHE42865.1"/>
    </source>
</evidence>
<proteinExistence type="predicted"/>
<dbReference type="Pfam" id="PF13424">
    <property type="entry name" value="TPR_12"/>
    <property type="match status" value="2"/>
</dbReference>
<gene>
    <name evidence="2" type="ORF">GCM10017771_62610</name>
</gene>
<name>A0A918ZB48_9ACTN</name>
<reference evidence="2" key="2">
    <citation type="submission" date="2020-09" db="EMBL/GenBank/DDBJ databases">
        <authorList>
            <person name="Sun Q."/>
            <person name="Zhou Y."/>
        </authorList>
    </citation>
    <scope>NUCLEOTIDE SEQUENCE</scope>
    <source>
        <strain evidence="2">CGMCC 4.7403</strain>
    </source>
</reference>
<dbReference type="PROSITE" id="PS50005">
    <property type="entry name" value="TPR"/>
    <property type="match status" value="1"/>
</dbReference>
<dbReference type="PANTHER" id="PTHR47691">
    <property type="entry name" value="REGULATOR-RELATED"/>
    <property type="match status" value="1"/>
</dbReference>
<organism evidence="2 3">
    <name type="scientific">Streptomyces capitiformicae</name>
    <dbReference type="NCBI Taxonomy" id="2014920"/>
    <lineage>
        <taxon>Bacteria</taxon>
        <taxon>Bacillati</taxon>
        <taxon>Actinomycetota</taxon>
        <taxon>Actinomycetes</taxon>
        <taxon>Kitasatosporales</taxon>
        <taxon>Streptomycetaceae</taxon>
        <taxon>Streptomyces</taxon>
    </lineage>
</organism>
<dbReference type="Gene3D" id="3.40.50.300">
    <property type="entry name" value="P-loop containing nucleotide triphosphate hydrolases"/>
    <property type="match status" value="1"/>
</dbReference>
<dbReference type="Proteomes" id="UP000603227">
    <property type="component" value="Unassembled WGS sequence"/>
</dbReference>
<dbReference type="InterPro" id="IPR019734">
    <property type="entry name" value="TPR_rpt"/>
</dbReference>
<sequence length="704" mass="76516">MTTRYGGNHLDFQGGEFNGPFTVNAGYHDHGPAPTALDALPAPAVGFTGREDELRTLLDALDPRASSEPEMVLVAALSGLGGIGKTALAVEAAHEACGKGWFPGGTLFLDLHGYDDDPVSGEQALEALLRALGVEPEHIPVRADERAALYRSVLAERGRERGAVLICADNASSPEQVRPLLPGDVRHRLLVTSRSKLPQLGARLLPLDELTPQEAYELLERALRIADPADSRVVDETGPAAELAAFCGHLPLALQIAAALLVLDRDKPVAELAAELSEFHDRLVHLDDGERSVRAAFDLSYRRLPPDQARLLRLLSLAPGAEVTTEVVTALTGADTPPIRTLDALARAHLVERGSGRGRWRLHDLVRAFGVGVVAGDVGLREEGEAARQRMLEFYCRWADAADDRLQWLPGKPEPERFSDREEALAWFDGERAGLVAAVSWGKEERFADAAGRLAACLGVYLHWRRYFDDLITVCRAARETAHHTGDNVREAIAWNNLGGALQAAGLAEEAIEAHTRARDLYQAVGDRHREASAWNNLGGALRATGLVEEAIEAHTRARDLYQAAGDRRSEAIAWNNVGRALGQAGLAEEAIEALTRARDLYQAARHPHAEAVTWNNLGTVLRNTGRTEEAIEAHGRALEIYQQFEDWYRAGTTLQNLAFAHKDAHRPAEARAHYLQAADAYTRANAPTEAAAARTAANEILTP</sequence>
<accession>A0A918ZB48</accession>
<evidence type="ECO:0000256" key="1">
    <source>
        <dbReference type="PROSITE-ProRule" id="PRU00339"/>
    </source>
</evidence>
<keyword evidence="3" id="KW-1185">Reference proteome</keyword>
<dbReference type="SUPFAM" id="SSF48452">
    <property type="entry name" value="TPR-like"/>
    <property type="match status" value="1"/>
</dbReference>
<dbReference type="InterPro" id="IPR027417">
    <property type="entry name" value="P-loop_NTPase"/>
</dbReference>
<feature type="repeat" description="TPR" evidence="1">
    <location>
        <begin position="612"/>
        <end position="645"/>
    </location>
</feature>
<keyword evidence="1" id="KW-0802">TPR repeat</keyword>
<dbReference type="RefSeq" id="WP_189785812.1">
    <property type="nucleotide sequence ID" value="NZ_BNAT01000026.1"/>
</dbReference>
<dbReference type="PRINTS" id="PR00364">
    <property type="entry name" value="DISEASERSIST"/>
</dbReference>
<evidence type="ECO:0000313" key="3">
    <source>
        <dbReference type="Proteomes" id="UP000603227"/>
    </source>
</evidence>
<protein>
    <submittedName>
        <fullName evidence="2">Uncharacterized protein</fullName>
    </submittedName>
</protein>
<dbReference type="InterPro" id="IPR011990">
    <property type="entry name" value="TPR-like_helical_dom_sf"/>
</dbReference>
<comment type="caution">
    <text evidence="2">The sequence shown here is derived from an EMBL/GenBank/DDBJ whole genome shotgun (WGS) entry which is preliminary data.</text>
</comment>
<dbReference type="Gene3D" id="1.25.40.10">
    <property type="entry name" value="Tetratricopeptide repeat domain"/>
    <property type="match status" value="1"/>
</dbReference>